<feature type="transmembrane region" description="Helical" evidence="1">
    <location>
        <begin position="43"/>
        <end position="60"/>
    </location>
</feature>
<comment type="caution">
    <text evidence="2">The sequence shown here is derived from an EMBL/GenBank/DDBJ whole genome shotgun (WGS) entry which is preliminary data.</text>
</comment>
<proteinExistence type="predicted"/>
<feature type="transmembrane region" description="Helical" evidence="1">
    <location>
        <begin position="67"/>
        <end position="88"/>
    </location>
</feature>
<reference evidence="2 3" key="1">
    <citation type="submission" date="2016-06" db="EMBL/GenBank/DDBJ databases">
        <authorList>
            <person name="Kjaerup R.B."/>
            <person name="Dalgaard T.S."/>
            <person name="Juul-Madsen H.R."/>
        </authorList>
    </citation>
    <scope>NUCLEOTIDE SEQUENCE [LARGE SCALE GENOMIC DNA]</scope>
    <source>
        <strain evidence="2 3">373-A1</strain>
    </source>
</reference>
<evidence type="ECO:0000313" key="3">
    <source>
        <dbReference type="Proteomes" id="UP000092714"/>
    </source>
</evidence>
<dbReference type="Proteomes" id="UP000092714">
    <property type="component" value="Unassembled WGS sequence"/>
</dbReference>
<evidence type="ECO:0000313" key="2">
    <source>
        <dbReference type="EMBL" id="OBY12144.1"/>
    </source>
</evidence>
<gene>
    <name evidence="2" type="ORF">CP373A1_00695</name>
</gene>
<organism evidence="2 3">
    <name type="scientific">Clostridium paraputrificum</name>
    <dbReference type="NCBI Taxonomy" id="29363"/>
    <lineage>
        <taxon>Bacteria</taxon>
        <taxon>Bacillati</taxon>
        <taxon>Bacillota</taxon>
        <taxon>Clostridia</taxon>
        <taxon>Eubacteriales</taxon>
        <taxon>Clostridiaceae</taxon>
        <taxon>Clostridium</taxon>
    </lineage>
</organism>
<keyword evidence="1" id="KW-1133">Transmembrane helix</keyword>
<evidence type="ECO:0000256" key="1">
    <source>
        <dbReference type="SAM" id="Phobius"/>
    </source>
</evidence>
<dbReference type="AlphaFoldDB" id="A0A174A7W6"/>
<keyword evidence="1" id="KW-0472">Membrane</keyword>
<evidence type="ECO:0008006" key="4">
    <source>
        <dbReference type="Google" id="ProtNLM"/>
    </source>
</evidence>
<name>A0A174A7W6_9CLOT</name>
<keyword evidence="3" id="KW-1185">Reference proteome</keyword>
<keyword evidence="1" id="KW-0812">Transmembrane</keyword>
<sequence>MTRKCERCSYDISITQILEQEKVNEIICPNCGRKLVATDLSKFVTLSFFLMISVIFWILPLKSIIKLCIQIIWAIISAYYLPVFLYIYKEKEEED</sequence>
<accession>A0A174A7W6</accession>
<dbReference type="EMBL" id="MAPZ01000009">
    <property type="protein sequence ID" value="OBY12144.1"/>
    <property type="molecule type" value="Genomic_DNA"/>
</dbReference>
<protein>
    <recommendedName>
        <fullName evidence="4">Cxxc_20_cxxc protein</fullName>
    </recommendedName>
</protein>